<keyword evidence="1" id="KW-0378">Hydrolase</keyword>
<dbReference type="PROSITE" id="PS51192">
    <property type="entry name" value="HELICASE_ATP_BIND_1"/>
    <property type="match status" value="1"/>
</dbReference>
<dbReference type="GO" id="GO:0043596">
    <property type="term" value="C:nuclear replication fork"/>
    <property type="evidence" value="ECO:0007669"/>
    <property type="project" value="TreeGrafter"/>
</dbReference>
<comment type="caution">
    <text evidence="3">The sequence shown here is derived from an EMBL/GenBank/DDBJ whole genome shotgun (WGS) entry which is preliminary data.</text>
</comment>
<keyword evidence="3" id="KW-0347">Helicase</keyword>
<dbReference type="AlphaFoldDB" id="A0AAV9ERN5"/>
<dbReference type="GO" id="GO:0004520">
    <property type="term" value="F:DNA endonuclease activity"/>
    <property type="evidence" value="ECO:0007669"/>
    <property type="project" value="TreeGrafter"/>
</dbReference>
<keyword evidence="3" id="KW-0547">Nucleotide-binding</keyword>
<dbReference type="PANTHER" id="PTHR45766:SF5">
    <property type="entry name" value="SNF2 DOMAIN-CONTAINING PROTEIN _ HELICASE DOMAIN-CONTAINING PROTEIN _ HNH ENDONUCLEASE DOMAIN-CONTAINING PROTEIN"/>
    <property type="match status" value="1"/>
</dbReference>
<dbReference type="InterPro" id="IPR014001">
    <property type="entry name" value="Helicase_ATP-bd"/>
</dbReference>
<dbReference type="SMART" id="SM00487">
    <property type="entry name" value="DEXDc"/>
    <property type="match status" value="1"/>
</dbReference>
<dbReference type="GO" id="GO:0006281">
    <property type="term" value="P:DNA repair"/>
    <property type="evidence" value="ECO:0007669"/>
    <property type="project" value="TreeGrafter"/>
</dbReference>
<dbReference type="Pfam" id="PF00176">
    <property type="entry name" value="SNF2-rel_dom"/>
    <property type="match status" value="1"/>
</dbReference>
<dbReference type="InterPro" id="IPR027417">
    <property type="entry name" value="P-loop_NTPase"/>
</dbReference>
<reference evidence="3" key="2">
    <citation type="submission" date="2023-06" db="EMBL/GenBank/DDBJ databases">
        <authorList>
            <person name="Ma L."/>
            <person name="Liu K.-W."/>
            <person name="Li Z."/>
            <person name="Hsiao Y.-Y."/>
            <person name="Qi Y."/>
            <person name="Fu T."/>
            <person name="Tang G."/>
            <person name="Zhang D."/>
            <person name="Sun W.-H."/>
            <person name="Liu D.-K."/>
            <person name="Li Y."/>
            <person name="Chen G.-Z."/>
            <person name="Liu X.-D."/>
            <person name="Liao X.-Y."/>
            <person name="Jiang Y.-T."/>
            <person name="Yu X."/>
            <person name="Hao Y."/>
            <person name="Huang J."/>
            <person name="Zhao X.-W."/>
            <person name="Ke S."/>
            <person name="Chen Y.-Y."/>
            <person name="Wu W.-L."/>
            <person name="Hsu J.-L."/>
            <person name="Lin Y.-F."/>
            <person name="Huang M.-D."/>
            <person name="Li C.-Y."/>
            <person name="Huang L."/>
            <person name="Wang Z.-W."/>
            <person name="Zhao X."/>
            <person name="Zhong W.-Y."/>
            <person name="Peng D.-H."/>
            <person name="Ahmad S."/>
            <person name="Lan S."/>
            <person name="Zhang J.-S."/>
            <person name="Tsai W.-C."/>
            <person name="Van De Peer Y."/>
            <person name="Liu Z.-J."/>
        </authorList>
    </citation>
    <scope>NUCLEOTIDE SEQUENCE</scope>
    <source>
        <strain evidence="3">CP</strain>
        <tissue evidence="3">Leaves</tissue>
    </source>
</reference>
<dbReference type="Gene3D" id="3.40.50.10810">
    <property type="entry name" value="Tandem AAA-ATPase domain"/>
    <property type="match status" value="1"/>
</dbReference>
<accession>A0AAV9ERN5</accession>
<dbReference type="SUPFAM" id="SSF52540">
    <property type="entry name" value="P-loop containing nucleoside triphosphate hydrolases"/>
    <property type="match status" value="1"/>
</dbReference>
<keyword evidence="3" id="KW-0067">ATP-binding</keyword>
<dbReference type="GO" id="GO:0031297">
    <property type="term" value="P:replication fork processing"/>
    <property type="evidence" value="ECO:0007669"/>
    <property type="project" value="TreeGrafter"/>
</dbReference>
<name>A0AAV9ERN5_ACOCL</name>
<evidence type="ECO:0000313" key="4">
    <source>
        <dbReference type="Proteomes" id="UP001180020"/>
    </source>
</evidence>
<proteinExistence type="predicted"/>
<organism evidence="3 4">
    <name type="scientific">Acorus calamus</name>
    <name type="common">Sweet flag</name>
    <dbReference type="NCBI Taxonomy" id="4465"/>
    <lineage>
        <taxon>Eukaryota</taxon>
        <taxon>Viridiplantae</taxon>
        <taxon>Streptophyta</taxon>
        <taxon>Embryophyta</taxon>
        <taxon>Tracheophyta</taxon>
        <taxon>Spermatophyta</taxon>
        <taxon>Magnoliopsida</taxon>
        <taxon>Liliopsida</taxon>
        <taxon>Acoraceae</taxon>
        <taxon>Acorus</taxon>
    </lineage>
</organism>
<dbReference type="EMBL" id="JAUJYO010000005">
    <property type="protein sequence ID" value="KAK1316114.1"/>
    <property type="molecule type" value="Genomic_DNA"/>
</dbReference>
<evidence type="ECO:0000259" key="2">
    <source>
        <dbReference type="PROSITE" id="PS51192"/>
    </source>
</evidence>
<protein>
    <submittedName>
        <fullName evidence="3">DNA helicase INO80</fullName>
    </submittedName>
</protein>
<keyword evidence="4" id="KW-1185">Reference proteome</keyword>
<dbReference type="InterPro" id="IPR038718">
    <property type="entry name" value="SNF2-like_sf"/>
</dbReference>
<dbReference type="GO" id="GO:0004386">
    <property type="term" value="F:helicase activity"/>
    <property type="evidence" value="ECO:0007669"/>
    <property type="project" value="UniProtKB-KW"/>
</dbReference>
<dbReference type="InterPro" id="IPR000330">
    <property type="entry name" value="SNF2_N"/>
</dbReference>
<gene>
    <name evidence="3" type="primary">INO80</name>
    <name evidence="3" type="ORF">QJS10_CPA05g01794</name>
</gene>
<dbReference type="GO" id="GO:0016787">
    <property type="term" value="F:hydrolase activity"/>
    <property type="evidence" value="ECO:0007669"/>
    <property type="project" value="UniProtKB-KW"/>
</dbReference>
<reference evidence="3" key="1">
    <citation type="journal article" date="2023" name="Nat. Commun.">
        <title>Diploid and tetraploid genomes of Acorus and the evolution of monocots.</title>
        <authorList>
            <person name="Ma L."/>
            <person name="Liu K.W."/>
            <person name="Li Z."/>
            <person name="Hsiao Y.Y."/>
            <person name="Qi Y."/>
            <person name="Fu T."/>
            <person name="Tang G.D."/>
            <person name="Zhang D."/>
            <person name="Sun W.H."/>
            <person name="Liu D.K."/>
            <person name="Li Y."/>
            <person name="Chen G.Z."/>
            <person name="Liu X.D."/>
            <person name="Liao X.Y."/>
            <person name="Jiang Y.T."/>
            <person name="Yu X."/>
            <person name="Hao Y."/>
            <person name="Huang J."/>
            <person name="Zhao X.W."/>
            <person name="Ke S."/>
            <person name="Chen Y.Y."/>
            <person name="Wu W.L."/>
            <person name="Hsu J.L."/>
            <person name="Lin Y.F."/>
            <person name="Huang M.D."/>
            <person name="Li C.Y."/>
            <person name="Huang L."/>
            <person name="Wang Z.W."/>
            <person name="Zhao X."/>
            <person name="Zhong W.Y."/>
            <person name="Peng D.H."/>
            <person name="Ahmad S."/>
            <person name="Lan S."/>
            <person name="Zhang J.S."/>
            <person name="Tsai W.C."/>
            <person name="Van de Peer Y."/>
            <person name="Liu Z.J."/>
        </authorList>
    </citation>
    <scope>NUCLEOTIDE SEQUENCE</scope>
    <source>
        <strain evidence="3">CP</strain>
    </source>
</reference>
<sequence length="369" mass="41439">MEVTEEQIRRAEANRLAALEKRRRAAASAAAEAGLTVDAGAWRLFKCRKLPNPNAESEAPRKPPPLPPSLSPERFCAFLEICAVDEFSVTPNPAPDFPFPGKVQCLRKIEECLSSVVSCCYNGTQSCTGKCVYKLKDYVVVVKCLKKSPGILLNEIPYKTLAVCERFSHAFTGNRWMAIMEDHLSDDRVNELVGKIPQFLRDALLPYQLEGVRYGLRRGGKCLIADEMGLGKSIQAIAIACCFLNEGPILVVCPASLRFSWAEELERWLPFLLPSDIHLVFLRRDNPSHQTKCPKVVVISYTMLLRLRKSMLEQDWALMIVDESHNIRCTKKSESEETKAVLDVATKTKRIILLSGTPSLSRLYINKLQ</sequence>
<dbReference type="Proteomes" id="UP001180020">
    <property type="component" value="Unassembled WGS sequence"/>
</dbReference>
<evidence type="ECO:0000313" key="3">
    <source>
        <dbReference type="EMBL" id="KAK1316114.1"/>
    </source>
</evidence>
<dbReference type="PANTHER" id="PTHR45766">
    <property type="entry name" value="DNA ANNEALING HELICASE AND ENDONUCLEASE ZRANB3 FAMILY MEMBER"/>
    <property type="match status" value="1"/>
</dbReference>
<evidence type="ECO:0000256" key="1">
    <source>
        <dbReference type="ARBA" id="ARBA00022801"/>
    </source>
</evidence>
<feature type="domain" description="Helicase ATP-binding" evidence="2">
    <location>
        <begin position="213"/>
        <end position="369"/>
    </location>
</feature>
<dbReference type="GO" id="GO:0005524">
    <property type="term" value="F:ATP binding"/>
    <property type="evidence" value="ECO:0007669"/>
    <property type="project" value="InterPro"/>
</dbReference>